<keyword evidence="4" id="KW-0276">Fatty acid metabolism</keyword>
<protein>
    <recommendedName>
        <fullName evidence="2 4">Biotin carboxyl carrier protein of acetyl-CoA carboxylase</fullName>
    </recommendedName>
</protein>
<dbReference type="SUPFAM" id="SSF51230">
    <property type="entry name" value="Single hybrid motif"/>
    <property type="match status" value="1"/>
</dbReference>
<dbReference type="GO" id="GO:0006633">
    <property type="term" value="P:fatty acid biosynthetic process"/>
    <property type="evidence" value="ECO:0007669"/>
    <property type="project" value="UniProtKB-UniPathway"/>
</dbReference>
<comment type="pathway">
    <text evidence="4">Lipid metabolism; fatty acid biosynthesis.</text>
</comment>
<evidence type="ECO:0000259" key="5">
    <source>
        <dbReference type="PROSITE" id="PS50968"/>
    </source>
</evidence>
<dbReference type="OrthoDB" id="9811735at2"/>
<keyword evidence="4" id="KW-0444">Lipid biosynthesis</keyword>
<dbReference type="EMBL" id="CP032485">
    <property type="protein sequence ID" value="QDH25253.1"/>
    <property type="molecule type" value="Genomic_DNA"/>
</dbReference>
<reference evidence="6 7" key="1">
    <citation type="submission" date="2018-09" db="EMBL/GenBank/DDBJ databases">
        <title>The complete genome sequence of Neokomagataea tanensis NBRC 106556(T).</title>
        <authorList>
            <person name="Chua K.-O."/>
            <person name="See-Too W.-S."/>
            <person name="Hong K.-W."/>
            <person name="Yin W.-F."/>
            <person name="Chan K.-G."/>
        </authorList>
    </citation>
    <scope>NUCLEOTIDE SEQUENCE [LARGE SCALE GENOMIC DNA]</scope>
    <source>
        <strain evidence="7">AH13 \ NBRC 106556</strain>
    </source>
</reference>
<keyword evidence="7" id="KW-1185">Reference proteome</keyword>
<sequence length="147" mass="15782">MTVEKLGAALSVEQLTSLMQKMGEFGVKRLEFTSAGGERIVLRQAEEHSGLHRPVTKTAPVKLRPSTQQICATMHGVFYLAASPGEAPFVTAGVNLKEGAVIGVLEAMKTLTRIEAEYDCRVLEVLVKDGATVAPGTPLFQVEKDDA</sequence>
<dbReference type="GO" id="GO:0009317">
    <property type="term" value="C:acetyl-CoA carboxylase complex"/>
    <property type="evidence" value="ECO:0007669"/>
    <property type="project" value="InterPro"/>
</dbReference>
<evidence type="ECO:0000256" key="3">
    <source>
        <dbReference type="ARBA" id="ARBA00023267"/>
    </source>
</evidence>
<dbReference type="PANTHER" id="PTHR45266:SF3">
    <property type="entry name" value="OXALOACETATE DECARBOXYLASE ALPHA CHAIN"/>
    <property type="match status" value="1"/>
</dbReference>
<dbReference type="InterPro" id="IPR001249">
    <property type="entry name" value="AcCoA_biotinCC"/>
</dbReference>
<dbReference type="PRINTS" id="PR01071">
    <property type="entry name" value="ACOABIOTINCC"/>
</dbReference>
<comment type="function">
    <text evidence="1 4">This protein is a component of the acetyl coenzyme A carboxylase complex; first, biotin carboxylase catalyzes the carboxylation of the carrier protein and then the transcarboxylase transfers the carboxyl group to form malonyl-CoA.</text>
</comment>
<evidence type="ECO:0000313" key="7">
    <source>
        <dbReference type="Proteomes" id="UP000317214"/>
    </source>
</evidence>
<dbReference type="KEGG" id="ntn:D5366_08560"/>
<dbReference type="RefSeq" id="WP_141493105.1">
    <property type="nucleotide sequence ID" value="NZ_CP032485.1"/>
</dbReference>
<dbReference type="AlphaFoldDB" id="A0A4Y6V5P9"/>
<accession>A0A4Y6V5P9</accession>
<dbReference type="PROSITE" id="PS50968">
    <property type="entry name" value="BIOTINYL_LIPOYL"/>
    <property type="match status" value="1"/>
</dbReference>
<dbReference type="InterPro" id="IPR011053">
    <property type="entry name" value="Single_hybrid_motif"/>
</dbReference>
<dbReference type="InterPro" id="IPR050709">
    <property type="entry name" value="Biotin_Carboxyl_Carrier/Decarb"/>
</dbReference>
<evidence type="ECO:0000313" key="6">
    <source>
        <dbReference type="EMBL" id="QDH25253.1"/>
    </source>
</evidence>
<dbReference type="Gene3D" id="2.40.50.100">
    <property type="match status" value="1"/>
</dbReference>
<dbReference type="InterPro" id="IPR000089">
    <property type="entry name" value="Biotin_lipoyl"/>
</dbReference>
<evidence type="ECO:0000256" key="4">
    <source>
        <dbReference type="RuleBase" id="RU364072"/>
    </source>
</evidence>
<dbReference type="GO" id="GO:0003989">
    <property type="term" value="F:acetyl-CoA carboxylase activity"/>
    <property type="evidence" value="ECO:0007669"/>
    <property type="project" value="InterPro"/>
</dbReference>
<proteinExistence type="predicted"/>
<evidence type="ECO:0000256" key="1">
    <source>
        <dbReference type="ARBA" id="ARBA00003761"/>
    </source>
</evidence>
<name>A0A4Y6V5P9_9PROT</name>
<dbReference type="UniPathway" id="UPA00094"/>
<dbReference type="CDD" id="cd06850">
    <property type="entry name" value="biotinyl_domain"/>
    <property type="match status" value="1"/>
</dbReference>
<feature type="domain" description="Lipoyl-binding" evidence="5">
    <location>
        <begin position="67"/>
        <end position="143"/>
    </location>
</feature>
<evidence type="ECO:0000256" key="2">
    <source>
        <dbReference type="ARBA" id="ARBA00017562"/>
    </source>
</evidence>
<keyword evidence="4" id="KW-0443">Lipid metabolism</keyword>
<gene>
    <name evidence="6" type="ORF">D5366_08560</name>
</gene>
<organism evidence="6 7">
    <name type="scientific">Neokomagataea tanensis</name>
    <dbReference type="NCBI Taxonomy" id="661191"/>
    <lineage>
        <taxon>Bacteria</taxon>
        <taxon>Pseudomonadati</taxon>
        <taxon>Pseudomonadota</taxon>
        <taxon>Alphaproteobacteria</taxon>
        <taxon>Acetobacterales</taxon>
        <taxon>Acetobacteraceae</taxon>
        <taxon>Neokomagataea</taxon>
    </lineage>
</organism>
<dbReference type="Proteomes" id="UP000317214">
    <property type="component" value="Chromosome"/>
</dbReference>
<keyword evidence="3 4" id="KW-0092">Biotin</keyword>
<dbReference type="PANTHER" id="PTHR45266">
    <property type="entry name" value="OXALOACETATE DECARBOXYLASE ALPHA CHAIN"/>
    <property type="match status" value="1"/>
</dbReference>
<dbReference type="Pfam" id="PF00364">
    <property type="entry name" value="Biotin_lipoyl"/>
    <property type="match status" value="1"/>
</dbReference>
<keyword evidence="4" id="KW-0275">Fatty acid biosynthesis</keyword>